<sequence length="2024" mass="228153">MSSALAMFRTKTTHGDIKKSAQKVSDHKKDSITRLKHLRLVIDNYEVIEAKTFFESNYSHIYYIFNDNFATVEADLKQRANKKHTEKNWKEFLMYLRKYCCCYQKWKHNLYKHYSLLAANKAHREELEGILNVFEKILLLLPELVQRRWMFHSIGRIMKKLLHPGNGIKTRKEGMRLFIIWYQILQESASEECHDIFLQLVPGLGDGIDQTALQSKSTADSFGGMISPDEITPILPSSGEKLPDNVTKHFFDCLIYYLVSEVSKIVWLNDRMRETGFVFLFFKFKSSYLKWLLPDFDKNSSVYRPDLDLPSVRKMEDMKSKDLPNNVAECRYSYIKWLAHFMINRKQEDETREPEQETTDSTDVDPSKEQVEFRNNTAERMPGSNTSTLSTTSHGSEHDSTNSSLCYEEFENENDIVRSVLFSTRENVNVIHESFRQALLFTFKQAKAIKTVIGVYKDWFQHADCKPIFMQEPCDMEHGSHNRETPEIPSTLSDILEEDASSDESTLMNSGRIMPSSSERLDKTGVCIRNPSYLGAIDDLAEDHTHCDIQAGVQKVLQIFITNASNVFLLQTEDSDMLVEQVDLCKKVLNIYRFLVMNVKMEQRTWEQMLQVLLSITSGVLETTVPKEKEKSLGGKLAQAIFQTLIVTWIKANLNVFISVELWDKFLEVLSSLTSWPELITEWAKTMETLTRMLAKQVYNLDLLDLPLQRLSEQKEKRRRGRSQDIPKSKINDKSFSKSWSKSDLPTETHSSSSIHGSSFERGKLNKSDGAGGSRSRPDLGKQRSSSNVASPTHSRTPSNASDTALYVHSKTTENFFTDPVEFLEQLKGSTTLASPKDEDKSNDAENGVFAETSFILDSACDITIIQSPPGNVSVAGSEDQEVASITMSSLEDADKLLDESTDINFDKRYSRSPSPGSVNSRTPSPICELNVENQVLHKDSPTADRDSLHIEMVVASDESQLATVSESLEDMKGVLAGGLVTGWTPDVAVGLWRRMLGTLGGVNKIEDAENHALVFEELSLLIETMNKMKENSGVSLDNLSSPLPSEYIPPLFYFAPWLFECLSLSNKYKRGKLLAYQLLCQMIVQRHDVPVPSEMASQFYLLLHRGLVSNDQDIINVLVKYCGVKFLSMSVTGSSLLVLDFIQAAGAVISAVDINSCPRPEAVSILGGLTCFPNHFTEFQVIDSNYLMLKKLHSKDFKEQIMIHLLRAGKKEQSGYARSVAVSGIGIFLYEELSHGTLHPKLNEAFIVIFGNLRCVNRSVARVATDMLAMLVDHIKVLLDYHPELPKRIIEVVMATVSTLIPVSGVSNSDEEKKLIISMMFCVVDWCMKMPINSLLETTDSDKGCIYKVFQMLNYAVSGHTEETLNQVKQSLIGMIQDADFDNLRDLTSNYTRRPSPDKMSSRSTDSPKPESLDTVKLAAKTLINHLVNHLCHFPMGSGASRINSSIQEYHDWEDMTCDDLKSDLFFSPNLQFFILNKRTLISFIELSALTNAPGGGVTAGLTTARTVCRVILRDLTGKYSWDSSVLYAPPWCNKGSSLNNAKALLDICTEIEREPLLIQEEELPPSILPITGHRSSSQIPYHQTDNEEEYDNLNDLLGYIGYTSPECILEPGLPLNVEAPIPEGLSEDAENVVTNMVIDQKLGELEYYQKHKNSQSLIAQPQMPLDVQDPVSPFQICRMLLNQMGLLAWEKRCSFDLLKKSDSMLRQLKYLDNQKCRETHKFAVIYVAEGQEDKNSILNNIGGSKAYEDFISGLGWEIDLETHQGFLGGLHQNKSTGDTAPYFATSLYECIYHVSTRMPSGSDEAIHTKIKHLGNDEVHIVWSEHFRDYRRGIIPTEFGDVIIVIYPLPNGLYRIQIIRKAEIPYFGPLFNGAIVDRKILPGLVRAAAINASRIKRAQMSLYHSFYEERAKGFDTLVQNHIDMTMFEDFSASVFAPVLPANSTICDQSTDLPQSASSSSLEQTFTSPDQMSPSSARQSRGSSTDTANEEGPIKRTARRLSLRSRKTGKSTSVTPPSSPLLKQ</sequence>
<keyword evidence="6" id="KW-1185">Reference proteome</keyword>
<accession>A0A6J8CEP3</accession>
<dbReference type="PROSITE" id="PS50085">
    <property type="entry name" value="RAPGAP"/>
    <property type="match status" value="1"/>
</dbReference>
<feature type="region of interest" description="Disordered" evidence="3">
    <location>
        <begin position="348"/>
        <end position="403"/>
    </location>
</feature>
<dbReference type="Proteomes" id="UP000507470">
    <property type="component" value="Unassembled WGS sequence"/>
</dbReference>
<dbReference type="OrthoDB" id="19311at2759"/>
<feature type="compositionally biased region" description="Low complexity" evidence="3">
    <location>
        <begin position="1973"/>
        <end position="1984"/>
    </location>
</feature>
<organism evidence="5 6">
    <name type="scientific">Mytilus coruscus</name>
    <name type="common">Sea mussel</name>
    <dbReference type="NCBI Taxonomy" id="42192"/>
    <lineage>
        <taxon>Eukaryota</taxon>
        <taxon>Metazoa</taxon>
        <taxon>Spiralia</taxon>
        <taxon>Lophotrochozoa</taxon>
        <taxon>Mollusca</taxon>
        <taxon>Bivalvia</taxon>
        <taxon>Autobranchia</taxon>
        <taxon>Pteriomorphia</taxon>
        <taxon>Mytilida</taxon>
        <taxon>Mytiloidea</taxon>
        <taxon>Mytilidae</taxon>
        <taxon>Mytilinae</taxon>
        <taxon>Mytilus</taxon>
    </lineage>
</organism>
<evidence type="ECO:0000313" key="6">
    <source>
        <dbReference type="Proteomes" id="UP000507470"/>
    </source>
</evidence>
<dbReference type="PANTHER" id="PTHR10063">
    <property type="entry name" value="TUBERIN"/>
    <property type="match status" value="1"/>
</dbReference>
<dbReference type="InterPro" id="IPR035974">
    <property type="entry name" value="Rap/Ran-GAP_sf"/>
</dbReference>
<feature type="compositionally biased region" description="Basic and acidic residues" evidence="3">
    <location>
        <begin position="714"/>
        <end position="736"/>
    </location>
</feature>
<feature type="region of interest" description="Disordered" evidence="3">
    <location>
        <begin position="1391"/>
        <end position="1412"/>
    </location>
</feature>
<dbReference type="EMBL" id="CACVKT020005261">
    <property type="protein sequence ID" value="CAC5394151.1"/>
    <property type="molecule type" value="Genomic_DNA"/>
</dbReference>
<feature type="compositionally biased region" description="Polar residues" evidence="3">
    <location>
        <begin position="1950"/>
        <end position="1972"/>
    </location>
</feature>
<dbReference type="GO" id="GO:0005737">
    <property type="term" value="C:cytoplasm"/>
    <property type="evidence" value="ECO:0007669"/>
    <property type="project" value="TreeGrafter"/>
</dbReference>
<feature type="compositionally biased region" description="Low complexity" evidence="3">
    <location>
        <begin position="2010"/>
        <end position="2024"/>
    </location>
</feature>
<feature type="compositionally biased region" description="Polar residues" evidence="3">
    <location>
        <begin position="912"/>
        <end position="924"/>
    </location>
</feature>
<evidence type="ECO:0000256" key="3">
    <source>
        <dbReference type="SAM" id="MobiDB-lite"/>
    </source>
</evidence>
<dbReference type="SUPFAM" id="SSF111347">
    <property type="entry name" value="Rap/Ran-GAP"/>
    <property type="match status" value="1"/>
</dbReference>
<proteinExistence type="predicted"/>
<dbReference type="Pfam" id="PF02145">
    <property type="entry name" value="Rap_GAP"/>
    <property type="match status" value="1"/>
</dbReference>
<evidence type="ECO:0000256" key="2">
    <source>
        <dbReference type="ARBA" id="ARBA00022553"/>
    </source>
</evidence>
<dbReference type="InterPro" id="IPR000331">
    <property type="entry name" value="Rap/Ran_GAP_dom"/>
</dbReference>
<reference evidence="5 6" key="1">
    <citation type="submission" date="2020-06" db="EMBL/GenBank/DDBJ databases">
        <authorList>
            <person name="Li R."/>
            <person name="Bekaert M."/>
        </authorList>
    </citation>
    <scope>NUCLEOTIDE SEQUENCE [LARGE SCALE GENOMIC DNA]</scope>
    <source>
        <strain evidence="6">wild</strain>
    </source>
</reference>
<evidence type="ECO:0000259" key="4">
    <source>
        <dbReference type="PROSITE" id="PS50085"/>
    </source>
</evidence>
<feature type="domain" description="Rap-GAP" evidence="4">
    <location>
        <begin position="1710"/>
        <end position="1918"/>
    </location>
</feature>
<gene>
    <name evidence="5" type="ORF">MCOR_28935</name>
</gene>
<dbReference type="PANTHER" id="PTHR10063:SF11">
    <property type="entry name" value="RHO GTPASE-ACTIVATING PROTEIN CG5521-RELATED"/>
    <property type="match status" value="1"/>
</dbReference>
<dbReference type="FunFam" id="3.40.50.11210:FF:000001">
    <property type="entry name" value="Ral GTPase-activating protein subunit alpha-1 isoform 1"/>
    <property type="match status" value="1"/>
</dbReference>
<protein>
    <submittedName>
        <fullName evidence="5">Ral GTPase-activating protein subunit alpha-1</fullName>
    </submittedName>
</protein>
<dbReference type="GO" id="GO:0005634">
    <property type="term" value="C:nucleus"/>
    <property type="evidence" value="ECO:0007669"/>
    <property type="project" value="InterPro"/>
</dbReference>
<dbReference type="Pfam" id="PF20412">
    <property type="entry name" value="RALGAPB_N"/>
    <property type="match status" value="1"/>
</dbReference>
<keyword evidence="2" id="KW-0597">Phosphoprotein</keyword>
<feature type="compositionally biased region" description="Polar residues" evidence="3">
    <location>
        <begin position="373"/>
        <end position="394"/>
    </location>
</feature>
<dbReference type="Gene3D" id="3.40.50.11210">
    <property type="entry name" value="Rap/Ran-GAP"/>
    <property type="match status" value="1"/>
</dbReference>
<feature type="region of interest" description="Disordered" evidence="3">
    <location>
        <begin position="714"/>
        <end position="804"/>
    </location>
</feature>
<feature type="region of interest" description="Disordered" evidence="3">
    <location>
        <begin position="1950"/>
        <end position="2024"/>
    </location>
</feature>
<dbReference type="InterPro" id="IPR027107">
    <property type="entry name" value="Tuberin/Ral-act_asu"/>
</dbReference>
<feature type="compositionally biased region" description="Polar residues" evidence="3">
    <location>
        <begin position="783"/>
        <end position="803"/>
    </location>
</feature>
<keyword evidence="1" id="KW-0343">GTPase activation</keyword>
<dbReference type="GO" id="GO:0051056">
    <property type="term" value="P:regulation of small GTPase mediated signal transduction"/>
    <property type="evidence" value="ECO:0007669"/>
    <property type="project" value="InterPro"/>
</dbReference>
<feature type="compositionally biased region" description="Basic residues" evidence="3">
    <location>
        <begin position="1996"/>
        <end position="2009"/>
    </location>
</feature>
<dbReference type="GO" id="GO:0005096">
    <property type="term" value="F:GTPase activator activity"/>
    <property type="evidence" value="ECO:0007669"/>
    <property type="project" value="UniProtKB-KW"/>
</dbReference>
<feature type="compositionally biased region" description="Basic and acidic residues" evidence="3">
    <location>
        <begin position="1396"/>
        <end position="1412"/>
    </location>
</feature>
<feature type="region of interest" description="Disordered" evidence="3">
    <location>
        <begin position="907"/>
        <end position="926"/>
    </location>
</feature>
<name>A0A6J8CEP3_MYTCO</name>
<evidence type="ECO:0000256" key="1">
    <source>
        <dbReference type="ARBA" id="ARBA00022468"/>
    </source>
</evidence>
<evidence type="ECO:0000313" key="5">
    <source>
        <dbReference type="EMBL" id="CAC5394151.1"/>
    </source>
</evidence>
<dbReference type="InterPro" id="IPR046859">
    <property type="entry name" value="RGPA/RALGAPB_N"/>
</dbReference>